<protein>
    <recommendedName>
        <fullName evidence="3">Conserved oligomeric Golgi complex subunit 4</fullName>
    </recommendedName>
    <alternativeName>
        <fullName evidence="8">Component of oligomeric Golgi complex 4</fullName>
    </alternativeName>
</protein>
<dbReference type="Pfam" id="PF20662">
    <property type="entry name" value="COG4_C"/>
    <property type="match status" value="1"/>
</dbReference>
<keyword evidence="7" id="KW-0472">Membrane</keyword>
<dbReference type="WBParaSite" id="MCU_002813-RC">
    <property type="protein sequence ID" value="MCU_002813-RC"/>
    <property type="gene ID" value="MCU_002813"/>
</dbReference>
<evidence type="ECO:0000256" key="2">
    <source>
        <dbReference type="ARBA" id="ARBA00009215"/>
    </source>
</evidence>
<dbReference type="InterPro" id="IPR048684">
    <property type="entry name" value="COG4_C"/>
</dbReference>
<dbReference type="Pfam" id="PF08318">
    <property type="entry name" value="COG4_m"/>
    <property type="match status" value="1"/>
</dbReference>
<reference evidence="11" key="1">
    <citation type="submission" date="2019-11" db="UniProtKB">
        <authorList>
            <consortium name="WormBaseParasite"/>
        </authorList>
    </citation>
    <scope>IDENTIFICATION</scope>
</reference>
<dbReference type="PANTHER" id="PTHR24016:SF0">
    <property type="entry name" value="CONSERVED OLIGOMERIC GOLGI COMPLEX SUBUNIT 4"/>
    <property type="match status" value="1"/>
</dbReference>
<name>A0A5K3EUH4_MESCO</name>
<feature type="coiled-coil region" evidence="9">
    <location>
        <begin position="14"/>
        <end position="52"/>
    </location>
</feature>
<keyword evidence="5" id="KW-0653">Protein transport</keyword>
<evidence type="ECO:0000256" key="3">
    <source>
        <dbReference type="ARBA" id="ARBA00020975"/>
    </source>
</evidence>
<dbReference type="GO" id="GO:0000139">
    <property type="term" value="C:Golgi membrane"/>
    <property type="evidence" value="ECO:0007669"/>
    <property type="project" value="UniProtKB-SubCell"/>
</dbReference>
<keyword evidence="9" id="KW-0175">Coiled coil</keyword>
<dbReference type="Pfam" id="PF20663">
    <property type="entry name" value="COG4_N"/>
    <property type="match status" value="1"/>
</dbReference>
<evidence type="ECO:0000256" key="9">
    <source>
        <dbReference type="SAM" id="Coils"/>
    </source>
</evidence>
<dbReference type="InterPro" id="IPR013167">
    <property type="entry name" value="COG4_M"/>
</dbReference>
<sequence length="779" mass="87346">MDIDVSQLKSIGELNKALLQLEDYENSLTEAINDFEEKRIEFDQKLRSLEESLPNMLDLNDKAVGLSAIVSNAASIGIQLSSKVRQLDVAKNRVQNVEALIGNIISLCKCVSDTSKALESNNVIEAAKSVSVFLSMDDQTLSLVESLEKEDVGVSILPTLRDLHRAVVSKFSSEFDDLISSKDVPRIEQLFRICPIIKEHNMGLLKYGKFVASEIGQKADIQLSLLVSVEPAKQPTMYVDLMTGLLESVAQAVQANESVIQESYGGDGLLRFIEIVQGECDRHAELIFMNFKEKNDLPVFLQRTRLELSVNCRSASTASSASGQQKQTPLCDYCLSTESLISDLVLFNARIELYLNFLRRRLLDECEPMADPQQKNEKAHEVSADLRRFFNQCLLSKISQEIVDAYLPLEQLFLRELVNKAILLDELDESTKTFRLVDDVFFVVKKCLSRAISSGSVDAVCAMFNHADAVLTDQLIEDTLTARTKSCTSSGWIQQAYYLVHKRAGSGTLATGLLGTTNSEASSVASAGLSTAGSVANLDSQTQYLYALNSLEACLNCLFILQETLEQYIKEVFGLRRTSDLSKLQACLSDLIGSLSKAFRTLLDGAFDQLRAVIRPQVNSLTQSFNSVKRDISEEEFEQYAVNDPWVESLIVGLQGLLKPFHAALSVGNFEKFVSVLANELLLRLERFVQQKTYNRYGALQFDKEMRCIFNFFTSLSAFSCRETFARILQITKLLNLEKVEEVSYYGDTSNWRLSANEIRRLLTLRVDFKPEEIRRIHL</sequence>
<evidence type="ECO:0000256" key="6">
    <source>
        <dbReference type="ARBA" id="ARBA00023034"/>
    </source>
</evidence>
<proteinExistence type="inferred from homology"/>
<keyword evidence="6" id="KW-0333">Golgi apparatus</keyword>
<evidence type="ECO:0000259" key="10">
    <source>
        <dbReference type="SMART" id="SM00762"/>
    </source>
</evidence>
<feature type="domain" description="COG4 transport protein middle alpha-helical bundle" evidence="10">
    <location>
        <begin position="160"/>
        <end position="485"/>
    </location>
</feature>
<evidence type="ECO:0000256" key="8">
    <source>
        <dbReference type="ARBA" id="ARBA00031340"/>
    </source>
</evidence>
<dbReference type="Gene3D" id="1.20.58.1970">
    <property type="match status" value="1"/>
</dbReference>
<organism evidence="11">
    <name type="scientific">Mesocestoides corti</name>
    <name type="common">Flatworm</name>
    <dbReference type="NCBI Taxonomy" id="53468"/>
    <lineage>
        <taxon>Eukaryota</taxon>
        <taxon>Metazoa</taxon>
        <taxon>Spiralia</taxon>
        <taxon>Lophotrochozoa</taxon>
        <taxon>Platyhelminthes</taxon>
        <taxon>Cestoda</taxon>
        <taxon>Eucestoda</taxon>
        <taxon>Cyclophyllidea</taxon>
        <taxon>Mesocestoididae</taxon>
        <taxon>Mesocestoides</taxon>
    </lineage>
</organism>
<dbReference type="AlphaFoldDB" id="A0A5K3EUH4"/>
<comment type="subcellular location">
    <subcellularLocation>
        <location evidence="1">Golgi apparatus membrane</location>
        <topology evidence="1">Peripheral membrane protein</topology>
    </subcellularLocation>
</comment>
<accession>A0A5K3EUH4</accession>
<comment type="similarity">
    <text evidence="2">Belongs to the COG4 family.</text>
</comment>
<evidence type="ECO:0000256" key="4">
    <source>
        <dbReference type="ARBA" id="ARBA00022448"/>
    </source>
</evidence>
<dbReference type="InterPro" id="IPR048682">
    <property type="entry name" value="COG4"/>
</dbReference>
<evidence type="ECO:0000256" key="1">
    <source>
        <dbReference type="ARBA" id="ARBA00004395"/>
    </source>
</evidence>
<dbReference type="GO" id="GO:0015031">
    <property type="term" value="P:protein transport"/>
    <property type="evidence" value="ECO:0007669"/>
    <property type="project" value="UniProtKB-KW"/>
</dbReference>
<dbReference type="SMART" id="SM00762">
    <property type="entry name" value="Cog4"/>
    <property type="match status" value="1"/>
</dbReference>
<dbReference type="InterPro" id="IPR048680">
    <property type="entry name" value="COG4_N"/>
</dbReference>
<evidence type="ECO:0000313" key="11">
    <source>
        <dbReference type="WBParaSite" id="MCU_002813-RC"/>
    </source>
</evidence>
<dbReference type="PANTHER" id="PTHR24016">
    <property type="entry name" value="CONSERVED OLIGOMERIC GOLGI COMPLEX SUBUNIT 4"/>
    <property type="match status" value="1"/>
</dbReference>
<evidence type="ECO:0000256" key="5">
    <source>
        <dbReference type="ARBA" id="ARBA00022927"/>
    </source>
</evidence>
<evidence type="ECO:0000256" key="7">
    <source>
        <dbReference type="ARBA" id="ARBA00023136"/>
    </source>
</evidence>
<dbReference type="Gene3D" id="1.10.287.1060">
    <property type="entry name" value="ESAT-6-like"/>
    <property type="match status" value="1"/>
</dbReference>
<keyword evidence="4" id="KW-0813">Transport</keyword>